<protein>
    <submittedName>
        <fullName evidence="1">Uncharacterized protein</fullName>
    </submittedName>
</protein>
<keyword evidence="2" id="KW-1185">Reference proteome</keyword>
<evidence type="ECO:0000313" key="2">
    <source>
        <dbReference type="Proteomes" id="UP001157006"/>
    </source>
</evidence>
<dbReference type="Proteomes" id="UP001157006">
    <property type="component" value="Chromosome 2"/>
</dbReference>
<dbReference type="AlphaFoldDB" id="A0AAV0ZJW0"/>
<organism evidence="1 2">
    <name type="scientific">Vicia faba</name>
    <name type="common">Broad bean</name>
    <name type="synonym">Faba vulgaris</name>
    <dbReference type="NCBI Taxonomy" id="3906"/>
    <lineage>
        <taxon>Eukaryota</taxon>
        <taxon>Viridiplantae</taxon>
        <taxon>Streptophyta</taxon>
        <taxon>Embryophyta</taxon>
        <taxon>Tracheophyta</taxon>
        <taxon>Spermatophyta</taxon>
        <taxon>Magnoliopsida</taxon>
        <taxon>eudicotyledons</taxon>
        <taxon>Gunneridae</taxon>
        <taxon>Pentapetalae</taxon>
        <taxon>rosids</taxon>
        <taxon>fabids</taxon>
        <taxon>Fabales</taxon>
        <taxon>Fabaceae</taxon>
        <taxon>Papilionoideae</taxon>
        <taxon>50 kb inversion clade</taxon>
        <taxon>NPAAA clade</taxon>
        <taxon>Hologalegina</taxon>
        <taxon>IRL clade</taxon>
        <taxon>Fabeae</taxon>
        <taxon>Vicia</taxon>
    </lineage>
</organism>
<reference evidence="1 2" key="1">
    <citation type="submission" date="2023-01" db="EMBL/GenBank/DDBJ databases">
        <authorList>
            <person name="Kreplak J."/>
        </authorList>
    </citation>
    <scope>NUCLEOTIDE SEQUENCE [LARGE SCALE GENOMIC DNA]</scope>
</reference>
<dbReference type="EMBL" id="OX451737">
    <property type="protein sequence ID" value="CAI8596162.1"/>
    <property type="molecule type" value="Genomic_DNA"/>
</dbReference>
<sequence length="149" mass="16809">MDIVLEDLPEEYDIVVTAHKAFLCPYNSEKLDYRSQECVFLCYSTSLSLLLPHKHNSSKTPHLHQVTLHLQPPLLKILKPNILAPTTSSSPNYCLTLAVATSNSGPSNLKQNPTPVQLPRRIHNAHLTHTKAKYGIRLTHVVYCFPSTW</sequence>
<accession>A0AAV0ZJW0</accession>
<name>A0AAV0ZJW0_VICFA</name>
<gene>
    <name evidence="1" type="ORF">VFH_II021440</name>
</gene>
<proteinExistence type="predicted"/>
<evidence type="ECO:0000313" key="1">
    <source>
        <dbReference type="EMBL" id="CAI8596162.1"/>
    </source>
</evidence>